<gene>
    <name evidence="4" type="ORF">EOI86_12975</name>
</gene>
<sequence>MTPRITLLLGDRNGIGPELIARLLADPKTADSATVEVLGDPAVLDQGIAAAGVSPDPNGFSVTPFTPIEIIETTPGMPTEAAGREMLAMLAEGTRRVLDGKSDGVVFGPLNKEAMHKGGLTHEDEMRYLADVLDFHGTVGELNVLGGLWTTRVTSHIPLKHVADHITVDSVYDATLFAHRTLASAGFDRPRIAVAALNPHAGDGGNFGMEEIEVIAPAVEKAKAQQLAVEGPYPSDTVFVRARNGDFDAVVTMYHDQGQIAMKLMGFAEGVTVLGGLPVPVTTCGHGTGYDIVGQGAAKPGSITNAFAICTAMARARNAEAAA</sequence>
<dbReference type="Pfam" id="PF04166">
    <property type="entry name" value="PdxA"/>
    <property type="match status" value="1"/>
</dbReference>
<dbReference type="PANTHER" id="PTHR30004:SF3">
    <property type="entry name" value="4-HYDROXYTHREONINE-4-PHOSPHATE DEHYDROGENASE 2-RELATED"/>
    <property type="match status" value="1"/>
</dbReference>
<dbReference type="RefSeq" id="WP_127765611.1">
    <property type="nucleotide sequence ID" value="NZ_SADE01000002.1"/>
</dbReference>
<dbReference type="InterPro" id="IPR005255">
    <property type="entry name" value="PdxA_fam"/>
</dbReference>
<evidence type="ECO:0000256" key="3">
    <source>
        <dbReference type="ARBA" id="ARBA00023027"/>
    </source>
</evidence>
<reference evidence="5" key="1">
    <citation type="submission" date="2019-01" db="EMBL/GenBank/DDBJ databases">
        <title>Gri0909 isolated from a small marine red alga.</title>
        <authorList>
            <person name="Kim J."/>
            <person name="Jeong S.E."/>
            <person name="Jeon C.O."/>
        </authorList>
    </citation>
    <scope>NUCLEOTIDE SEQUENCE [LARGE SCALE GENOMIC DNA]</scope>
    <source>
        <strain evidence="5">Gri0909</strain>
    </source>
</reference>
<keyword evidence="3" id="KW-0520">NAD</keyword>
<evidence type="ECO:0000256" key="1">
    <source>
        <dbReference type="ARBA" id="ARBA00022723"/>
    </source>
</evidence>
<dbReference type="EMBL" id="SADE01000002">
    <property type="protein sequence ID" value="RVU36135.1"/>
    <property type="molecule type" value="Genomic_DNA"/>
</dbReference>
<proteinExistence type="predicted"/>
<dbReference type="GO" id="GO:0046872">
    <property type="term" value="F:metal ion binding"/>
    <property type="evidence" value="ECO:0007669"/>
    <property type="project" value="UniProtKB-KW"/>
</dbReference>
<dbReference type="Proteomes" id="UP000287447">
    <property type="component" value="Unassembled WGS sequence"/>
</dbReference>
<dbReference type="GO" id="GO:0016491">
    <property type="term" value="F:oxidoreductase activity"/>
    <property type="evidence" value="ECO:0007669"/>
    <property type="project" value="UniProtKB-KW"/>
</dbReference>
<organism evidence="4 5">
    <name type="scientific">Hwanghaeella grinnelliae</name>
    <dbReference type="NCBI Taxonomy" id="2500179"/>
    <lineage>
        <taxon>Bacteria</taxon>
        <taxon>Pseudomonadati</taxon>
        <taxon>Pseudomonadota</taxon>
        <taxon>Alphaproteobacteria</taxon>
        <taxon>Rhodospirillales</taxon>
        <taxon>Rhodospirillaceae</taxon>
        <taxon>Hwanghaeella</taxon>
    </lineage>
</organism>
<dbReference type="PANTHER" id="PTHR30004">
    <property type="entry name" value="4-HYDROXYTHREONINE-4-PHOSPHATE DEHYDROGENASE"/>
    <property type="match status" value="1"/>
</dbReference>
<name>A0A437QNU5_9PROT</name>
<comment type="caution">
    <text evidence="4">The sequence shown here is derived from an EMBL/GenBank/DDBJ whole genome shotgun (WGS) entry which is preliminary data.</text>
</comment>
<keyword evidence="2" id="KW-0560">Oxidoreductase</keyword>
<keyword evidence="5" id="KW-1185">Reference proteome</keyword>
<dbReference type="SUPFAM" id="SSF53659">
    <property type="entry name" value="Isocitrate/Isopropylmalate dehydrogenase-like"/>
    <property type="match status" value="1"/>
</dbReference>
<evidence type="ECO:0000313" key="4">
    <source>
        <dbReference type="EMBL" id="RVU36135.1"/>
    </source>
</evidence>
<evidence type="ECO:0000313" key="5">
    <source>
        <dbReference type="Proteomes" id="UP000287447"/>
    </source>
</evidence>
<dbReference type="OrthoDB" id="9801783at2"/>
<evidence type="ECO:0000256" key="2">
    <source>
        <dbReference type="ARBA" id="ARBA00023002"/>
    </source>
</evidence>
<keyword evidence="1" id="KW-0479">Metal-binding</keyword>
<accession>A0A437QNU5</accession>
<dbReference type="Gene3D" id="3.40.718.10">
    <property type="entry name" value="Isopropylmalate Dehydrogenase"/>
    <property type="match status" value="1"/>
</dbReference>
<dbReference type="GO" id="GO:0051287">
    <property type="term" value="F:NAD binding"/>
    <property type="evidence" value="ECO:0007669"/>
    <property type="project" value="InterPro"/>
</dbReference>
<protein>
    <submittedName>
        <fullName evidence="4">4-hydroxythreonine-4-phosphate dehydrogenase PdxA</fullName>
    </submittedName>
</protein>
<dbReference type="AlphaFoldDB" id="A0A437QNU5"/>